<organism evidence="1 2">
    <name type="scientific">Holotrichia oblita</name>
    <name type="common">Chafer beetle</name>
    <dbReference type="NCBI Taxonomy" id="644536"/>
    <lineage>
        <taxon>Eukaryota</taxon>
        <taxon>Metazoa</taxon>
        <taxon>Ecdysozoa</taxon>
        <taxon>Arthropoda</taxon>
        <taxon>Hexapoda</taxon>
        <taxon>Insecta</taxon>
        <taxon>Pterygota</taxon>
        <taxon>Neoptera</taxon>
        <taxon>Endopterygota</taxon>
        <taxon>Coleoptera</taxon>
        <taxon>Polyphaga</taxon>
        <taxon>Scarabaeiformia</taxon>
        <taxon>Scarabaeidae</taxon>
        <taxon>Melolonthinae</taxon>
        <taxon>Holotrichia</taxon>
    </lineage>
</organism>
<evidence type="ECO:0000313" key="1">
    <source>
        <dbReference type="EMBL" id="KAI4460948.1"/>
    </source>
</evidence>
<sequence>MWGAIFIAISSYRERAHATNVSEFKNMFDQYGSDNGDTLLVNAIQNSFQCCGYEKSETMEFVNGTYPWSCCGSPEDVCVHPLFTDGCVQRVSEVLSPILLTISIVYYTMVAVQLLGCGLTGLGIWAAVQTSSVDDNKEDLMSEFNDTYREAFFLIIGKVPLILGPIITIIAFAGFWGAVAQKKWMLKLYVAILIVIVILQTVIGIYAICGVQSNKETFKPQAEGVLNENTKYVDNIQRSLKCCGYYEPSEMQNAAGAYPTSCCNNTDSLGMLRYFDNDGVVTAVCQPYRTGCWYKYAGYLKTGGIIYGGFVGFELAGLALLIIGVLYKLNLNEATEAIPDSLELAPTLLIIVGSIVFVIAFFGCCGAVRESTCMLTTYAVILLILFLLQVAVAVYAFLQIRDTDGLKTHFRSALNKLFGTYNTDPVATETVDIIQRSYQCCGMNASSEMSFGNGSYFQSCCAADIQGPCTVPFATGCFQAVYDFVVGAIKVIGIVAISISAIEIFGAIAALCLSSSIKNQYRRGAYA</sequence>
<protein>
    <submittedName>
        <fullName evidence="1">Tetraspanin</fullName>
    </submittedName>
</protein>
<reference evidence="1" key="1">
    <citation type="submission" date="2022-04" db="EMBL/GenBank/DDBJ databases">
        <title>Chromosome-scale genome assembly of Holotrichia oblita Faldermann.</title>
        <authorList>
            <person name="Rongchong L."/>
        </authorList>
    </citation>
    <scope>NUCLEOTIDE SEQUENCE</scope>
    <source>
        <strain evidence="1">81SQS9</strain>
    </source>
</reference>
<comment type="caution">
    <text evidence="1">The sequence shown here is derived from an EMBL/GenBank/DDBJ whole genome shotgun (WGS) entry which is preliminary data.</text>
</comment>
<dbReference type="EMBL" id="CM043019">
    <property type="protein sequence ID" value="KAI4460948.1"/>
    <property type="molecule type" value="Genomic_DNA"/>
</dbReference>
<gene>
    <name evidence="1" type="ORF">MML48_5g00017609</name>
</gene>
<dbReference type="Proteomes" id="UP001056778">
    <property type="component" value="Chromosome 5"/>
</dbReference>
<proteinExistence type="predicted"/>
<keyword evidence="2" id="KW-1185">Reference proteome</keyword>
<name>A0ACB9T2A6_HOLOL</name>
<accession>A0ACB9T2A6</accession>
<evidence type="ECO:0000313" key="2">
    <source>
        <dbReference type="Proteomes" id="UP001056778"/>
    </source>
</evidence>